<dbReference type="GO" id="GO:0005960">
    <property type="term" value="C:glycine cleavage complex"/>
    <property type="evidence" value="ECO:0007669"/>
    <property type="project" value="InterPro"/>
</dbReference>
<evidence type="ECO:0000256" key="3">
    <source>
        <dbReference type="HAMAP-Rule" id="MF_00272"/>
    </source>
</evidence>
<comment type="subunit">
    <text evidence="3">The glycine cleavage system is composed of four proteins: P, T, L and H.</text>
</comment>
<comment type="similarity">
    <text evidence="1 3">Belongs to the GcvH family.</text>
</comment>
<dbReference type="Pfam" id="PF01597">
    <property type="entry name" value="GCV_H"/>
    <property type="match status" value="1"/>
</dbReference>
<dbReference type="AlphaFoldDB" id="A0A225MLB3"/>
<organism evidence="6 7">
    <name type="scientific">Candidimonas nitroreducens</name>
    <dbReference type="NCBI Taxonomy" id="683354"/>
    <lineage>
        <taxon>Bacteria</taxon>
        <taxon>Pseudomonadati</taxon>
        <taxon>Pseudomonadota</taxon>
        <taxon>Betaproteobacteria</taxon>
        <taxon>Burkholderiales</taxon>
        <taxon>Alcaligenaceae</taxon>
        <taxon>Candidimonas</taxon>
    </lineage>
</organism>
<evidence type="ECO:0000259" key="5">
    <source>
        <dbReference type="PROSITE" id="PS50968"/>
    </source>
</evidence>
<dbReference type="GO" id="GO:0009249">
    <property type="term" value="P:protein lipoylation"/>
    <property type="evidence" value="ECO:0007669"/>
    <property type="project" value="TreeGrafter"/>
</dbReference>
<dbReference type="InterPro" id="IPR017453">
    <property type="entry name" value="GCV_H_sub"/>
</dbReference>
<comment type="function">
    <text evidence="3">The glycine cleavage system catalyzes the degradation of glycine. The H protein shuttles the methylamine group of glycine from the P protein to the T protein.</text>
</comment>
<dbReference type="NCBIfam" id="NF002270">
    <property type="entry name" value="PRK01202.1"/>
    <property type="match status" value="1"/>
</dbReference>
<dbReference type="Gene3D" id="2.40.50.100">
    <property type="match status" value="1"/>
</dbReference>
<comment type="caution">
    <text evidence="6">The sequence shown here is derived from an EMBL/GenBank/DDBJ whole genome shotgun (WGS) entry which is preliminary data.</text>
</comment>
<accession>A0A225MLB3</accession>
<evidence type="ECO:0000313" key="6">
    <source>
        <dbReference type="EMBL" id="OWT61955.1"/>
    </source>
</evidence>
<dbReference type="InterPro" id="IPR011053">
    <property type="entry name" value="Single_hybrid_motif"/>
</dbReference>
<protein>
    <recommendedName>
        <fullName evidence="3">Glycine cleavage system H protein</fullName>
    </recommendedName>
</protein>
<dbReference type="InterPro" id="IPR033753">
    <property type="entry name" value="GCV_H/Fam206"/>
</dbReference>
<reference evidence="7" key="1">
    <citation type="submission" date="2017-06" db="EMBL/GenBank/DDBJ databases">
        <title>Herbaspirillum phytohormonus sp. nov., isolated from the root nodule of Robinia pseudoacacia in lead-zinc mine.</title>
        <authorList>
            <person name="Fan M."/>
            <person name="Lin Y."/>
        </authorList>
    </citation>
    <scope>NUCLEOTIDE SEQUENCE [LARGE SCALE GENOMIC DNA]</scope>
    <source>
        <strain evidence="7">SC-089</strain>
    </source>
</reference>
<sequence length="125" mass="13735">MNLPNELLYSEEHEWVRREGAQVKIGITDFAQSQLGDIVFVQLPKVGDTIKVSEVFGTVESVKTASDLYAPITGAVVAVNQDLEKNPEHIGESPYEAWMLTVEPADAAEFDALLSSEAYQAHISE</sequence>
<keyword evidence="2 3" id="KW-0450">Lipoyl</keyword>
<dbReference type="PANTHER" id="PTHR11715">
    <property type="entry name" value="GLYCINE CLEAVAGE SYSTEM H PROTEIN"/>
    <property type="match status" value="1"/>
</dbReference>
<proteinExistence type="inferred from homology"/>
<dbReference type="Proteomes" id="UP000214603">
    <property type="component" value="Unassembled WGS sequence"/>
</dbReference>
<dbReference type="PANTHER" id="PTHR11715:SF3">
    <property type="entry name" value="GLYCINE CLEAVAGE SYSTEM H PROTEIN-RELATED"/>
    <property type="match status" value="1"/>
</dbReference>
<gene>
    <name evidence="3 6" type="primary">gcvH</name>
    <name evidence="6" type="ORF">CEY11_09050</name>
</gene>
<evidence type="ECO:0000256" key="1">
    <source>
        <dbReference type="ARBA" id="ARBA00009249"/>
    </source>
</evidence>
<dbReference type="InterPro" id="IPR003016">
    <property type="entry name" value="2-oxoA_DH_lipoyl-BS"/>
</dbReference>
<evidence type="ECO:0000256" key="4">
    <source>
        <dbReference type="PIRSR" id="PIRSR617453-50"/>
    </source>
</evidence>
<keyword evidence="7" id="KW-1185">Reference proteome</keyword>
<comment type="cofactor">
    <cofactor evidence="3">
        <name>(R)-lipoate</name>
        <dbReference type="ChEBI" id="CHEBI:83088"/>
    </cofactor>
    <text evidence="3">Binds 1 lipoyl cofactor covalently.</text>
</comment>
<dbReference type="PROSITE" id="PS00189">
    <property type="entry name" value="LIPOYL"/>
    <property type="match status" value="1"/>
</dbReference>
<evidence type="ECO:0000313" key="7">
    <source>
        <dbReference type="Proteomes" id="UP000214603"/>
    </source>
</evidence>
<dbReference type="GO" id="GO:0019464">
    <property type="term" value="P:glycine decarboxylation via glycine cleavage system"/>
    <property type="evidence" value="ECO:0007669"/>
    <property type="project" value="UniProtKB-UniRule"/>
</dbReference>
<dbReference type="CDD" id="cd06848">
    <property type="entry name" value="GCS_H"/>
    <property type="match status" value="1"/>
</dbReference>
<dbReference type="HAMAP" id="MF_00272">
    <property type="entry name" value="GcvH"/>
    <property type="match status" value="1"/>
</dbReference>
<feature type="modified residue" description="N6-lipoyllysine" evidence="3 4">
    <location>
        <position position="63"/>
    </location>
</feature>
<dbReference type="InterPro" id="IPR000089">
    <property type="entry name" value="Biotin_lipoyl"/>
</dbReference>
<dbReference type="EMBL" id="NJIH01000004">
    <property type="protein sequence ID" value="OWT61955.1"/>
    <property type="molecule type" value="Genomic_DNA"/>
</dbReference>
<dbReference type="SUPFAM" id="SSF51230">
    <property type="entry name" value="Single hybrid motif"/>
    <property type="match status" value="1"/>
</dbReference>
<dbReference type="OrthoDB" id="9796712at2"/>
<dbReference type="RefSeq" id="WP_088603041.1">
    <property type="nucleotide sequence ID" value="NZ_NJIH01000004.1"/>
</dbReference>
<feature type="domain" description="Lipoyl-binding" evidence="5">
    <location>
        <begin position="22"/>
        <end position="103"/>
    </location>
</feature>
<dbReference type="PROSITE" id="PS50968">
    <property type="entry name" value="BIOTINYL_LIPOYL"/>
    <property type="match status" value="1"/>
</dbReference>
<dbReference type="InterPro" id="IPR002930">
    <property type="entry name" value="GCV_H"/>
</dbReference>
<dbReference type="GO" id="GO:0005829">
    <property type="term" value="C:cytosol"/>
    <property type="evidence" value="ECO:0007669"/>
    <property type="project" value="TreeGrafter"/>
</dbReference>
<evidence type="ECO:0000256" key="2">
    <source>
        <dbReference type="ARBA" id="ARBA00022823"/>
    </source>
</evidence>
<dbReference type="NCBIfam" id="TIGR00527">
    <property type="entry name" value="gcvH"/>
    <property type="match status" value="1"/>
</dbReference>
<name>A0A225MLB3_9BURK</name>